<keyword evidence="8" id="KW-0694">RNA-binding</keyword>
<comment type="function">
    <text evidence="15">This promotes the activity of RNA polymerase II.</text>
</comment>
<sequence length="453" mass="52050">MSIAADSLLSYRSSDDFALFLESQLDVASEEDEFEGFNCTNELNDHPRIKRPKLDDSDPHNSISVAECTTDWYDNAGESHIENVYPHPGVMGGMCIRCGHIVDSESGVKLSYIHEGMRLAKYEIARLWSKGLMSNKLILVLDLDHTLLNSTRFEDITPEERYLTAPKEALPDAIKGNSLFHLESIHMMTKLRPYVSEFLSEASRLFEMYIYTMGQRSYANRVAKILDPDNVYFNTRVIAQEDCTQSHQKGLDVVLGQESCILILDDTEAVWSKHKENLILMERYHFFQSSCKQFGVKCKSLSEKKEDEIEDDGALATILKILQRVHSLYFDQENDLLNQDVRKLLKKVRKEVLQGCKIVFSRIFPTKFPGKNHRLWRMAEQLGATCSTELDESITHVVSTDVGTDKSRWAVNQNKFLVHPGWIEACNYFWRKETEEKFPVNQEKISDAPPTQE</sequence>
<keyword evidence="11 15" id="KW-0539">Nucleus</keyword>
<feature type="domain" description="BRCT" evidence="16">
    <location>
        <begin position="348"/>
        <end position="440"/>
    </location>
</feature>
<keyword evidence="19" id="KW-1185">Reference proteome</keyword>
<comment type="subunit">
    <text evidence="14">Interacts with RAP74.</text>
</comment>
<gene>
    <name evidence="18" type="ORF">LIER_35103</name>
</gene>
<dbReference type="EC" id="3.1.3.16" evidence="15"/>
<evidence type="ECO:0000256" key="12">
    <source>
        <dbReference type="ARBA" id="ARBA00047761"/>
    </source>
</evidence>
<proteinExistence type="predicted"/>
<name>A0AAV3NP45_LITER</name>
<dbReference type="Gene3D" id="3.40.50.1000">
    <property type="entry name" value="HAD superfamily/HAD-like"/>
    <property type="match status" value="1"/>
</dbReference>
<evidence type="ECO:0000256" key="13">
    <source>
        <dbReference type="ARBA" id="ARBA00048336"/>
    </source>
</evidence>
<comment type="cofactor">
    <cofactor evidence="3">
        <name>Mg(2+)</name>
        <dbReference type="ChEBI" id="CHEBI:18420"/>
    </cofactor>
</comment>
<organism evidence="18 19">
    <name type="scientific">Lithospermum erythrorhizon</name>
    <name type="common">Purple gromwell</name>
    <name type="synonym">Lithospermum officinale var. erythrorhizon</name>
    <dbReference type="NCBI Taxonomy" id="34254"/>
    <lineage>
        <taxon>Eukaryota</taxon>
        <taxon>Viridiplantae</taxon>
        <taxon>Streptophyta</taxon>
        <taxon>Embryophyta</taxon>
        <taxon>Tracheophyta</taxon>
        <taxon>Spermatophyta</taxon>
        <taxon>Magnoliopsida</taxon>
        <taxon>eudicotyledons</taxon>
        <taxon>Gunneridae</taxon>
        <taxon>Pentapetalae</taxon>
        <taxon>asterids</taxon>
        <taxon>lamiids</taxon>
        <taxon>Boraginales</taxon>
        <taxon>Boraginaceae</taxon>
        <taxon>Boraginoideae</taxon>
        <taxon>Lithospermeae</taxon>
        <taxon>Lithospermum</taxon>
    </lineage>
</organism>
<evidence type="ECO:0000256" key="7">
    <source>
        <dbReference type="ARBA" id="ARBA00022801"/>
    </source>
</evidence>
<keyword evidence="5" id="KW-0678">Repressor</keyword>
<accession>A0AAV3NP45</accession>
<comment type="caution">
    <text evidence="18">The sequence shown here is derived from an EMBL/GenBank/DDBJ whole genome shotgun (WGS) entry which is preliminary data.</text>
</comment>
<keyword evidence="6" id="KW-0479">Metal-binding</keyword>
<dbReference type="Proteomes" id="UP001454036">
    <property type="component" value="Unassembled WGS sequence"/>
</dbReference>
<dbReference type="Pfam" id="PF00533">
    <property type="entry name" value="BRCT"/>
    <property type="match status" value="1"/>
</dbReference>
<keyword evidence="9" id="KW-0805">Transcription regulation</keyword>
<dbReference type="Pfam" id="PF03031">
    <property type="entry name" value="NIF"/>
    <property type="match status" value="1"/>
</dbReference>
<keyword evidence="10" id="KW-0804">Transcription</keyword>
<dbReference type="GO" id="GO:0003723">
    <property type="term" value="F:RNA binding"/>
    <property type="evidence" value="ECO:0007669"/>
    <property type="project" value="UniProtKB-KW"/>
</dbReference>
<evidence type="ECO:0000256" key="2">
    <source>
        <dbReference type="ARBA" id="ARBA00001941"/>
    </source>
</evidence>
<evidence type="ECO:0000256" key="5">
    <source>
        <dbReference type="ARBA" id="ARBA00022491"/>
    </source>
</evidence>
<evidence type="ECO:0000256" key="6">
    <source>
        <dbReference type="ARBA" id="ARBA00022723"/>
    </source>
</evidence>
<evidence type="ECO:0000259" key="16">
    <source>
        <dbReference type="PROSITE" id="PS50172"/>
    </source>
</evidence>
<dbReference type="PROSITE" id="PS50172">
    <property type="entry name" value="BRCT"/>
    <property type="match status" value="1"/>
</dbReference>
<dbReference type="InterPro" id="IPR036412">
    <property type="entry name" value="HAD-like_sf"/>
</dbReference>
<dbReference type="PANTHER" id="PTHR23081:SF36">
    <property type="entry name" value="RNA POLYMERASE II SUBUNIT A C-TERMINAL DOMAIN PHOSPHATASE"/>
    <property type="match status" value="1"/>
</dbReference>
<evidence type="ECO:0000256" key="15">
    <source>
        <dbReference type="RuleBase" id="RU366066"/>
    </source>
</evidence>
<dbReference type="SUPFAM" id="SSF52113">
    <property type="entry name" value="BRCT domain"/>
    <property type="match status" value="1"/>
</dbReference>
<dbReference type="GO" id="GO:0046872">
    <property type="term" value="F:metal ion binding"/>
    <property type="evidence" value="ECO:0007669"/>
    <property type="project" value="UniProtKB-KW"/>
</dbReference>
<dbReference type="FunFam" id="3.40.50.10190:FF:000014">
    <property type="entry name" value="RNA polymerase II C-terminal domain phosphatase-like 3"/>
    <property type="match status" value="1"/>
</dbReference>
<evidence type="ECO:0000256" key="9">
    <source>
        <dbReference type="ARBA" id="ARBA00023015"/>
    </source>
</evidence>
<feature type="domain" description="FCP1 homology" evidence="17">
    <location>
        <begin position="132"/>
        <end position="304"/>
    </location>
</feature>
<evidence type="ECO:0000313" key="19">
    <source>
        <dbReference type="Proteomes" id="UP001454036"/>
    </source>
</evidence>
<evidence type="ECO:0000256" key="10">
    <source>
        <dbReference type="ARBA" id="ARBA00023163"/>
    </source>
</evidence>
<dbReference type="InterPro" id="IPR039189">
    <property type="entry name" value="Fcp1"/>
</dbReference>
<dbReference type="EMBL" id="BAABME010015128">
    <property type="protein sequence ID" value="GAA0139533.1"/>
    <property type="molecule type" value="Genomic_DNA"/>
</dbReference>
<evidence type="ECO:0000256" key="14">
    <source>
        <dbReference type="ARBA" id="ARBA00063107"/>
    </source>
</evidence>
<dbReference type="GO" id="GO:0008420">
    <property type="term" value="F:RNA polymerase II CTD heptapeptide repeat phosphatase activity"/>
    <property type="evidence" value="ECO:0007669"/>
    <property type="project" value="UniProtKB-UniRule"/>
</dbReference>
<evidence type="ECO:0000256" key="1">
    <source>
        <dbReference type="ARBA" id="ARBA00001936"/>
    </source>
</evidence>
<dbReference type="AlphaFoldDB" id="A0AAV3NP45"/>
<evidence type="ECO:0000256" key="11">
    <source>
        <dbReference type="ARBA" id="ARBA00023242"/>
    </source>
</evidence>
<dbReference type="SMART" id="SM00292">
    <property type="entry name" value="BRCT"/>
    <property type="match status" value="1"/>
</dbReference>
<comment type="cofactor">
    <cofactor evidence="1">
        <name>Mn(2+)</name>
        <dbReference type="ChEBI" id="CHEBI:29035"/>
    </cofactor>
</comment>
<keyword evidence="7 15" id="KW-0378">Hydrolase</keyword>
<comment type="subcellular location">
    <subcellularLocation>
        <location evidence="4 15">Nucleus</location>
    </subcellularLocation>
</comment>
<evidence type="ECO:0000259" key="17">
    <source>
        <dbReference type="PROSITE" id="PS50969"/>
    </source>
</evidence>
<evidence type="ECO:0000313" key="18">
    <source>
        <dbReference type="EMBL" id="GAA0139533.1"/>
    </source>
</evidence>
<reference evidence="18 19" key="1">
    <citation type="submission" date="2024-01" db="EMBL/GenBank/DDBJ databases">
        <title>The complete chloroplast genome sequence of Lithospermum erythrorhizon: insights into the phylogenetic relationship among Boraginaceae species and the maternal lineages of purple gromwells.</title>
        <authorList>
            <person name="Okada T."/>
            <person name="Watanabe K."/>
        </authorList>
    </citation>
    <scope>NUCLEOTIDE SEQUENCE [LARGE SCALE GENOMIC DNA]</scope>
</reference>
<dbReference type="InterPro" id="IPR001357">
    <property type="entry name" value="BRCT_dom"/>
</dbReference>
<comment type="catalytic activity">
    <reaction evidence="13 15">
        <text>O-phospho-L-threonyl-[protein] + H2O = L-threonyl-[protein] + phosphate</text>
        <dbReference type="Rhea" id="RHEA:47004"/>
        <dbReference type="Rhea" id="RHEA-COMP:11060"/>
        <dbReference type="Rhea" id="RHEA-COMP:11605"/>
        <dbReference type="ChEBI" id="CHEBI:15377"/>
        <dbReference type="ChEBI" id="CHEBI:30013"/>
        <dbReference type="ChEBI" id="CHEBI:43474"/>
        <dbReference type="ChEBI" id="CHEBI:61977"/>
        <dbReference type="EC" id="3.1.3.16"/>
    </reaction>
</comment>
<dbReference type="SUPFAM" id="SSF56784">
    <property type="entry name" value="HAD-like"/>
    <property type="match status" value="1"/>
</dbReference>
<evidence type="ECO:0000256" key="4">
    <source>
        <dbReference type="ARBA" id="ARBA00004123"/>
    </source>
</evidence>
<comment type="catalytic activity">
    <reaction evidence="12 15">
        <text>O-phospho-L-seryl-[protein] + H2O = L-seryl-[protein] + phosphate</text>
        <dbReference type="Rhea" id="RHEA:20629"/>
        <dbReference type="Rhea" id="RHEA-COMP:9863"/>
        <dbReference type="Rhea" id="RHEA-COMP:11604"/>
        <dbReference type="ChEBI" id="CHEBI:15377"/>
        <dbReference type="ChEBI" id="CHEBI:29999"/>
        <dbReference type="ChEBI" id="CHEBI:43474"/>
        <dbReference type="ChEBI" id="CHEBI:83421"/>
        <dbReference type="EC" id="3.1.3.16"/>
    </reaction>
</comment>
<dbReference type="PROSITE" id="PS50969">
    <property type="entry name" value="FCP1"/>
    <property type="match status" value="1"/>
</dbReference>
<evidence type="ECO:0000256" key="3">
    <source>
        <dbReference type="ARBA" id="ARBA00001946"/>
    </source>
</evidence>
<dbReference type="CDD" id="cd07521">
    <property type="entry name" value="HAD_FCP1-like"/>
    <property type="match status" value="1"/>
</dbReference>
<dbReference type="InterPro" id="IPR023214">
    <property type="entry name" value="HAD_sf"/>
</dbReference>
<dbReference type="Gene3D" id="3.40.50.10190">
    <property type="entry name" value="BRCT domain"/>
    <property type="match status" value="1"/>
</dbReference>
<dbReference type="SMART" id="SM00577">
    <property type="entry name" value="CPDc"/>
    <property type="match status" value="1"/>
</dbReference>
<dbReference type="InterPro" id="IPR004274">
    <property type="entry name" value="FCP1_dom"/>
</dbReference>
<dbReference type="GO" id="GO:0009651">
    <property type="term" value="P:response to salt stress"/>
    <property type="evidence" value="ECO:0007669"/>
    <property type="project" value="UniProtKB-ARBA"/>
</dbReference>
<dbReference type="NCBIfam" id="TIGR02250">
    <property type="entry name" value="FCP1_euk"/>
    <property type="match status" value="1"/>
</dbReference>
<dbReference type="FunFam" id="3.40.50.1000:FF:000125">
    <property type="entry name" value="RNA polymerase II C-terminal domain phosphatase-like 4"/>
    <property type="match status" value="1"/>
</dbReference>
<protein>
    <recommendedName>
        <fullName evidence="15">RNA polymerase II C-terminal domain phosphatase-like</fullName>
        <ecNumber evidence="15">3.1.3.16</ecNumber>
    </recommendedName>
</protein>
<dbReference type="InterPro" id="IPR036420">
    <property type="entry name" value="BRCT_dom_sf"/>
</dbReference>
<dbReference type="GO" id="GO:0005634">
    <property type="term" value="C:nucleus"/>
    <property type="evidence" value="ECO:0007669"/>
    <property type="project" value="UniProtKB-SubCell"/>
</dbReference>
<comment type="cofactor">
    <cofactor evidence="2">
        <name>Co(2+)</name>
        <dbReference type="ChEBI" id="CHEBI:48828"/>
    </cofactor>
</comment>
<dbReference type="PANTHER" id="PTHR23081">
    <property type="entry name" value="RNA POLYMERASE II CTD PHOSPHATASE"/>
    <property type="match status" value="1"/>
</dbReference>
<dbReference type="CDD" id="cd17729">
    <property type="entry name" value="BRCT_CTDP1"/>
    <property type="match status" value="1"/>
</dbReference>
<dbReference type="InterPro" id="IPR011947">
    <property type="entry name" value="FCP1_euk"/>
</dbReference>
<evidence type="ECO:0000256" key="8">
    <source>
        <dbReference type="ARBA" id="ARBA00022884"/>
    </source>
</evidence>